<reference evidence="1 2" key="1">
    <citation type="submission" date="2024-01" db="EMBL/GenBank/DDBJ databases">
        <title>Genome assemblies of Stephania.</title>
        <authorList>
            <person name="Yang L."/>
        </authorList>
    </citation>
    <scope>NUCLEOTIDE SEQUENCE [LARGE SCALE GENOMIC DNA]</scope>
    <source>
        <strain evidence="1">YNDBR</strain>
        <tissue evidence="1">Leaf</tissue>
    </source>
</reference>
<evidence type="ECO:0000313" key="1">
    <source>
        <dbReference type="EMBL" id="KAK9092802.1"/>
    </source>
</evidence>
<dbReference type="EMBL" id="JBBNAF010000012">
    <property type="protein sequence ID" value="KAK9092802.1"/>
    <property type="molecule type" value="Genomic_DNA"/>
</dbReference>
<evidence type="ECO:0000313" key="2">
    <source>
        <dbReference type="Proteomes" id="UP001420932"/>
    </source>
</evidence>
<accession>A0AAP0HQ69</accession>
<protein>
    <submittedName>
        <fullName evidence="1">Uncharacterized protein</fullName>
    </submittedName>
</protein>
<gene>
    <name evidence="1" type="ORF">Syun_027713</name>
</gene>
<comment type="caution">
    <text evidence="1">The sequence shown here is derived from an EMBL/GenBank/DDBJ whole genome shotgun (WGS) entry which is preliminary data.</text>
</comment>
<keyword evidence="2" id="KW-1185">Reference proteome</keyword>
<dbReference type="PROSITE" id="PS51257">
    <property type="entry name" value="PROKAR_LIPOPROTEIN"/>
    <property type="match status" value="1"/>
</dbReference>
<sequence>MVDRAQKQSGVRWLLLEPDWNLGLANLLNNLFTGCDFVVFCHGPKFLAVLLALHMLNDPYYETHIMIGSFTEARAEDIGLKLILNDIRKSKEEIRRFKNAFWSVERSDRLRISVWIDHTKRTKVGRSSPPPALSLDVLPRLKDLWVETTCASLFAFLDAHISIAFLEISDTGSSDIHEMLDEMSQLVTSHGQ</sequence>
<dbReference type="Proteomes" id="UP001420932">
    <property type="component" value="Unassembled WGS sequence"/>
</dbReference>
<organism evidence="1 2">
    <name type="scientific">Stephania yunnanensis</name>
    <dbReference type="NCBI Taxonomy" id="152371"/>
    <lineage>
        <taxon>Eukaryota</taxon>
        <taxon>Viridiplantae</taxon>
        <taxon>Streptophyta</taxon>
        <taxon>Embryophyta</taxon>
        <taxon>Tracheophyta</taxon>
        <taxon>Spermatophyta</taxon>
        <taxon>Magnoliopsida</taxon>
        <taxon>Ranunculales</taxon>
        <taxon>Menispermaceae</taxon>
        <taxon>Menispermoideae</taxon>
        <taxon>Cissampelideae</taxon>
        <taxon>Stephania</taxon>
    </lineage>
</organism>
<name>A0AAP0HQ69_9MAGN</name>
<proteinExistence type="predicted"/>
<dbReference type="AlphaFoldDB" id="A0AAP0HQ69"/>